<dbReference type="EMBL" id="CAFAAZ010000016">
    <property type="protein sequence ID" value="CAB4827407.1"/>
    <property type="molecule type" value="Genomic_DNA"/>
</dbReference>
<name>A0A6J7RX15_9ZZZZ</name>
<keyword evidence="1" id="KW-0812">Transmembrane</keyword>
<evidence type="ECO:0000313" key="4">
    <source>
        <dbReference type="EMBL" id="CAB4837303.1"/>
    </source>
</evidence>
<protein>
    <submittedName>
        <fullName evidence="7">Unannotated protein</fullName>
    </submittedName>
</protein>
<dbReference type="EMBL" id="CAFBNU010000018">
    <property type="protein sequence ID" value="CAB4967954.1"/>
    <property type="molecule type" value="Genomic_DNA"/>
</dbReference>
<proteinExistence type="predicted"/>
<accession>A0A6J7RX15</accession>
<gene>
    <name evidence="2" type="ORF">UFOPK2652_01108</name>
    <name evidence="3" type="ORF">UFOPK3128_01278</name>
    <name evidence="4" type="ORF">UFOPK3227_00317</name>
    <name evidence="5" type="ORF">UFOPK3511_01141</name>
    <name evidence="6" type="ORF">UFOPK3880_01270</name>
    <name evidence="7" type="ORF">UFOPK4146_01232</name>
</gene>
<feature type="transmembrane region" description="Helical" evidence="1">
    <location>
        <begin position="73"/>
        <end position="93"/>
    </location>
</feature>
<evidence type="ECO:0000313" key="3">
    <source>
        <dbReference type="EMBL" id="CAB4827407.1"/>
    </source>
</evidence>
<dbReference type="EMBL" id="CAFBPT010000014">
    <property type="protein sequence ID" value="CAB5033182.1"/>
    <property type="molecule type" value="Genomic_DNA"/>
</dbReference>
<dbReference type="AlphaFoldDB" id="A0A6J7RX15"/>
<reference evidence="7" key="1">
    <citation type="submission" date="2020-05" db="EMBL/GenBank/DDBJ databases">
        <authorList>
            <person name="Chiriac C."/>
            <person name="Salcher M."/>
            <person name="Ghai R."/>
            <person name="Kavagutti S V."/>
        </authorList>
    </citation>
    <scope>NUCLEOTIDE SEQUENCE</scope>
</reference>
<evidence type="ECO:0000313" key="2">
    <source>
        <dbReference type="EMBL" id="CAB4716108.1"/>
    </source>
</evidence>
<organism evidence="7">
    <name type="scientific">freshwater metagenome</name>
    <dbReference type="NCBI Taxonomy" id="449393"/>
    <lineage>
        <taxon>unclassified sequences</taxon>
        <taxon>metagenomes</taxon>
        <taxon>ecological metagenomes</taxon>
    </lineage>
</organism>
<sequence length="248" mass="26876">MTNKRSKKDSESVSARLGLPSTFTSMVGENSSASGDNLRESYFKSETENKTSVLKDRIRMVSESAVFKTRRGVAIFTALVTLILTLSFSSLFATNPLDTTTLAARISGGVILSESDLKDVVSKLGETVYWVGPMRGAKYTINAQNVGAIYVRYLPNAKGISDTSPKYRVIATYKEANAYDATLAAGNQPNGVSFAKEDGAGVVYYNKNTPTNVYLAYKSLPFQIEVFDPLAETALAMANDSNKVQAIK</sequence>
<dbReference type="EMBL" id="CAFAHD010000019">
    <property type="protein sequence ID" value="CAB4837303.1"/>
    <property type="molecule type" value="Genomic_DNA"/>
</dbReference>
<evidence type="ECO:0000256" key="1">
    <source>
        <dbReference type="SAM" id="Phobius"/>
    </source>
</evidence>
<evidence type="ECO:0000313" key="5">
    <source>
        <dbReference type="EMBL" id="CAB4902656.1"/>
    </source>
</evidence>
<dbReference type="EMBL" id="CAEZYD010000018">
    <property type="protein sequence ID" value="CAB4716108.1"/>
    <property type="molecule type" value="Genomic_DNA"/>
</dbReference>
<evidence type="ECO:0000313" key="6">
    <source>
        <dbReference type="EMBL" id="CAB4967954.1"/>
    </source>
</evidence>
<dbReference type="EMBL" id="CAFBMA010000016">
    <property type="protein sequence ID" value="CAB4902656.1"/>
    <property type="molecule type" value="Genomic_DNA"/>
</dbReference>
<keyword evidence="1" id="KW-1133">Transmembrane helix</keyword>
<evidence type="ECO:0000313" key="7">
    <source>
        <dbReference type="EMBL" id="CAB5033182.1"/>
    </source>
</evidence>
<keyword evidence="1" id="KW-0472">Membrane</keyword>